<keyword evidence="4" id="KW-0288">FMN</keyword>
<evidence type="ECO:0000259" key="6">
    <source>
        <dbReference type="Pfam" id="PF00881"/>
    </source>
</evidence>
<organism evidence="7 8">
    <name type="scientific">Tsuneonella dongtanensis</name>
    <dbReference type="NCBI Taxonomy" id="692370"/>
    <lineage>
        <taxon>Bacteria</taxon>
        <taxon>Pseudomonadati</taxon>
        <taxon>Pseudomonadota</taxon>
        <taxon>Alphaproteobacteria</taxon>
        <taxon>Sphingomonadales</taxon>
        <taxon>Erythrobacteraceae</taxon>
        <taxon>Tsuneonella</taxon>
    </lineage>
</organism>
<comment type="cofactor">
    <cofactor evidence="1">
        <name>FMN</name>
        <dbReference type="ChEBI" id="CHEBI:58210"/>
    </cofactor>
</comment>
<dbReference type="GO" id="GO:0016491">
    <property type="term" value="F:oxidoreductase activity"/>
    <property type="evidence" value="ECO:0007669"/>
    <property type="project" value="UniProtKB-KW"/>
</dbReference>
<dbReference type="PANTHER" id="PTHR43673:SF2">
    <property type="entry name" value="NITROREDUCTASE"/>
    <property type="match status" value="1"/>
</dbReference>
<protein>
    <submittedName>
        <fullName evidence="7">Nitroreductase family protein</fullName>
    </submittedName>
</protein>
<dbReference type="PANTHER" id="PTHR43673">
    <property type="entry name" value="NAD(P)H NITROREDUCTASE YDGI-RELATED"/>
    <property type="match status" value="1"/>
</dbReference>
<dbReference type="AlphaFoldDB" id="A0A1B2AF14"/>
<comment type="similarity">
    <text evidence="2">Belongs to the nitroreductase family.</text>
</comment>
<proteinExistence type="inferred from homology"/>
<sequence length="321" mass="36351">MLKRIARHLKGIFALSYNAVRDTYRFYKWSSAVREPHLRSQLRARLTFVYHKLEKGLSMPDRRAGFGRDVATSLVTKLRAYEDAYGHDDVTLVVRDVLREYRFEMARDGIAVDEVERILGQDPVALDPDRRAGSVQLTRDDLFPIPREDAVRFLQARRSVRHFTGELVPREQIERVVRIAQRCPSVCNRQSGKVYACNDRETIDAALSYQNGNAGFGHLIGGLFIVVADVTRFNHVGERQQAFVDGGIFAMALLQALQAEGLGGCMLNWSMGYHDDNALRRRFALEDSVHVITMIGFGPTPDTFKVAASPRESVPIRWLGN</sequence>
<evidence type="ECO:0000313" key="7">
    <source>
        <dbReference type="EMBL" id="ANY20734.1"/>
    </source>
</evidence>
<keyword evidence="3" id="KW-0285">Flavoprotein</keyword>
<keyword evidence="5" id="KW-0560">Oxidoreductase</keyword>
<evidence type="ECO:0000256" key="1">
    <source>
        <dbReference type="ARBA" id="ARBA00001917"/>
    </source>
</evidence>
<dbReference type="CDD" id="cd02062">
    <property type="entry name" value="Nitro_FMN_reductase"/>
    <property type="match status" value="1"/>
</dbReference>
<keyword evidence="8" id="KW-1185">Reference proteome</keyword>
<dbReference type="RefSeq" id="WP_067679926.1">
    <property type="nucleotide sequence ID" value="NZ_CP016591.1"/>
</dbReference>
<evidence type="ECO:0000256" key="4">
    <source>
        <dbReference type="ARBA" id="ARBA00022643"/>
    </source>
</evidence>
<evidence type="ECO:0000256" key="2">
    <source>
        <dbReference type="ARBA" id="ARBA00007118"/>
    </source>
</evidence>
<dbReference type="STRING" id="692370.A6F68_02234"/>
<evidence type="ECO:0000256" key="5">
    <source>
        <dbReference type="ARBA" id="ARBA00023002"/>
    </source>
</evidence>
<evidence type="ECO:0000313" key="8">
    <source>
        <dbReference type="Proteomes" id="UP000092932"/>
    </source>
</evidence>
<dbReference type="SUPFAM" id="SSF55469">
    <property type="entry name" value="FMN-dependent nitroreductase-like"/>
    <property type="match status" value="1"/>
</dbReference>
<accession>A0A1B2AF14</accession>
<dbReference type="Gene3D" id="3.40.109.10">
    <property type="entry name" value="NADH Oxidase"/>
    <property type="match status" value="1"/>
</dbReference>
<name>A0A1B2AF14_9SPHN</name>
<evidence type="ECO:0000256" key="3">
    <source>
        <dbReference type="ARBA" id="ARBA00022630"/>
    </source>
</evidence>
<dbReference type="OrthoDB" id="9802510at2"/>
<dbReference type="KEGG" id="ado:A6F68_02234"/>
<dbReference type="Pfam" id="PF00881">
    <property type="entry name" value="Nitroreductase"/>
    <property type="match status" value="1"/>
</dbReference>
<gene>
    <name evidence="7" type="ORF">A6F68_02234</name>
</gene>
<dbReference type="Proteomes" id="UP000092932">
    <property type="component" value="Chromosome"/>
</dbReference>
<feature type="domain" description="Nitroreductase" evidence="6">
    <location>
        <begin position="155"/>
        <end position="205"/>
    </location>
</feature>
<dbReference type="InterPro" id="IPR000415">
    <property type="entry name" value="Nitroreductase-like"/>
</dbReference>
<dbReference type="InterPro" id="IPR029479">
    <property type="entry name" value="Nitroreductase"/>
</dbReference>
<reference evidence="7 8" key="1">
    <citation type="submission" date="2016-07" db="EMBL/GenBank/DDBJ databases">
        <title>Complete genome sequence of Altererythrobacter dongtanensis KCTC 22672, a type strain with esterase isolated from tidal flat.</title>
        <authorList>
            <person name="Cheng H."/>
            <person name="Wu Y.-H."/>
            <person name="Zhou P."/>
            <person name="Huo Y.-Y."/>
            <person name="Wang C.-S."/>
            <person name="Xu X.-W."/>
        </authorList>
    </citation>
    <scope>NUCLEOTIDE SEQUENCE [LARGE SCALE GENOMIC DNA]</scope>
    <source>
        <strain evidence="7 8">KCTC 22672</strain>
    </source>
</reference>
<dbReference type="EMBL" id="CP016591">
    <property type="protein sequence ID" value="ANY20734.1"/>
    <property type="molecule type" value="Genomic_DNA"/>
</dbReference>